<comment type="similarity">
    <text evidence="1">Belongs to the YciI family.</text>
</comment>
<evidence type="ECO:0000259" key="2">
    <source>
        <dbReference type="Pfam" id="PF03795"/>
    </source>
</evidence>
<dbReference type="Pfam" id="PF03795">
    <property type="entry name" value="YCII"/>
    <property type="match status" value="2"/>
</dbReference>
<dbReference type="AlphaFoldDB" id="A0A437MMT7"/>
<sequence>MGYAILARDGADPSLRMNARDRHLAVLQSWCADGRMAFGAPIFDKDWKVAGSLMILNVPDETHVKEYISEEPFAREGVWTGFDVFPYAIASLPYRPLPQPGAPVSASRTHTVSIGWDADDAEAPARRAKARPPHFERVTQAARDGIITIGGAILDGQGKMRGSIAVTAHASDAEAEAWWAEDPYIKDGVWSRVERWGTRLVGLPYKPLPGAE</sequence>
<keyword evidence="4" id="KW-1185">Reference proteome</keyword>
<dbReference type="OrthoDB" id="2293521at2"/>
<dbReference type="PANTHER" id="PTHR33606:SF3">
    <property type="entry name" value="PROTEIN YCII"/>
    <property type="match status" value="1"/>
</dbReference>
<dbReference type="PANTHER" id="PTHR33606">
    <property type="entry name" value="PROTEIN YCII"/>
    <property type="match status" value="1"/>
</dbReference>
<dbReference type="RefSeq" id="WP_127785520.1">
    <property type="nucleotide sequence ID" value="NZ_SACL01000001.1"/>
</dbReference>
<dbReference type="Proteomes" id="UP000282957">
    <property type="component" value="Unassembled WGS sequence"/>
</dbReference>
<reference evidence="3 4" key="1">
    <citation type="submission" date="2019-01" db="EMBL/GenBank/DDBJ databases">
        <authorList>
            <person name="Chen W.-M."/>
        </authorList>
    </citation>
    <scope>NUCLEOTIDE SEQUENCE [LARGE SCALE GENOMIC DNA]</scope>
    <source>
        <strain evidence="3 4">CCP-6</strain>
    </source>
</reference>
<gene>
    <name evidence="3" type="ORF">EOD42_02310</name>
</gene>
<name>A0A437MMT7_9PROT</name>
<dbReference type="InterPro" id="IPR051807">
    <property type="entry name" value="Sec-metab_biosynth-assoc"/>
</dbReference>
<proteinExistence type="inferred from homology"/>
<dbReference type="InterPro" id="IPR011008">
    <property type="entry name" value="Dimeric_a/b-barrel"/>
</dbReference>
<dbReference type="InterPro" id="IPR005545">
    <property type="entry name" value="YCII"/>
</dbReference>
<evidence type="ECO:0000313" key="4">
    <source>
        <dbReference type="Proteomes" id="UP000282957"/>
    </source>
</evidence>
<comment type="caution">
    <text evidence="3">The sequence shown here is derived from an EMBL/GenBank/DDBJ whole genome shotgun (WGS) entry which is preliminary data.</text>
</comment>
<organism evidence="3 4">
    <name type="scientific">Rhodovarius crocodyli</name>
    <dbReference type="NCBI Taxonomy" id="1979269"/>
    <lineage>
        <taxon>Bacteria</taxon>
        <taxon>Pseudomonadati</taxon>
        <taxon>Pseudomonadota</taxon>
        <taxon>Alphaproteobacteria</taxon>
        <taxon>Acetobacterales</taxon>
        <taxon>Roseomonadaceae</taxon>
        <taxon>Rhodovarius</taxon>
    </lineage>
</organism>
<evidence type="ECO:0000256" key="1">
    <source>
        <dbReference type="ARBA" id="ARBA00007689"/>
    </source>
</evidence>
<dbReference type="SUPFAM" id="SSF54909">
    <property type="entry name" value="Dimeric alpha+beta barrel"/>
    <property type="match status" value="2"/>
</dbReference>
<dbReference type="Gene3D" id="3.30.70.1060">
    <property type="entry name" value="Dimeric alpha+beta barrel"/>
    <property type="match status" value="2"/>
</dbReference>
<evidence type="ECO:0000313" key="3">
    <source>
        <dbReference type="EMBL" id="RVT98964.1"/>
    </source>
</evidence>
<feature type="domain" description="YCII-related" evidence="2">
    <location>
        <begin position="1"/>
        <end position="86"/>
    </location>
</feature>
<feature type="domain" description="YCII-related" evidence="2">
    <location>
        <begin position="122"/>
        <end position="194"/>
    </location>
</feature>
<accession>A0A437MMT7</accession>
<protein>
    <recommendedName>
        <fullName evidence="2">YCII-related domain-containing protein</fullName>
    </recommendedName>
</protein>
<dbReference type="EMBL" id="SACL01000001">
    <property type="protein sequence ID" value="RVT98964.1"/>
    <property type="molecule type" value="Genomic_DNA"/>
</dbReference>